<sequence>MARALLTGAVEYAVAQHAPAVVGYPVDAGDQRIDRTQASVGLLSWFTDAGFRQVGETGYHVNGRPRVIVRKDL</sequence>
<proteinExistence type="predicted"/>
<dbReference type="KEGG" id="mgg:MPLG2_2823"/>
<keyword evidence="2" id="KW-1185">Reference proteome</keyword>
<organism evidence="1 2">
    <name type="scientific">Micropruina glycogenica</name>
    <dbReference type="NCBI Taxonomy" id="75385"/>
    <lineage>
        <taxon>Bacteria</taxon>
        <taxon>Bacillati</taxon>
        <taxon>Actinomycetota</taxon>
        <taxon>Actinomycetes</taxon>
        <taxon>Propionibacteriales</taxon>
        <taxon>Nocardioidaceae</taxon>
        <taxon>Micropruina</taxon>
    </lineage>
</organism>
<keyword evidence="1" id="KW-0808">Transferase</keyword>
<reference evidence="1 2" key="1">
    <citation type="submission" date="2018-02" db="EMBL/GenBank/DDBJ databases">
        <authorList>
            <person name="Cohen D.B."/>
            <person name="Kent A.D."/>
        </authorList>
    </citation>
    <scope>NUCLEOTIDE SEQUENCE [LARGE SCALE GENOMIC DNA]</scope>
    <source>
        <strain evidence="1">1</strain>
    </source>
</reference>
<evidence type="ECO:0000313" key="2">
    <source>
        <dbReference type="Proteomes" id="UP000238164"/>
    </source>
</evidence>
<dbReference type="RefSeq" id="WP_197709940.1">
    <property type="nucleotide sequence ID" value="NZ_LT985188.1"/>
</dbReference>
<dbReference type="EMBL" id="LT985188">
    <property type="protein sequence ID" value="SPD87853.1"/>
    <property type="molecule type" value="Genomic_DNA"/>
</dbReference>
<protein>
    <submittedName>
        <fullName evidence="1">GCN5 family acetyltransferase</fullName>
    </submittedName>
</protein>
<dbReference type="Proteomes" id="UP000238164">
    <property type="component" value="Chromosome 1"/>
</dbReference>
<gene>
    <name evidence="1" type="ORF">MPLG2_2823</name>
</gene>
<evidence type="ECO:0000313" key="1">
    <source>
        <dbReference type="EMBL" id="SPD87853.1"/>
    </source>
</evidence>
<dbReference type="AlphaFoldDB" id="A0A2N9JJV4"/>
<name>A0A2N9JJV4_9ACTN</name>
<accession>A0A2N9JJV4</accession>
<dbReference type="GO" id="GO:0016740">
    <property type="term" value="F:transferase activity"/>
    <property type="evidence" value="ECO:0007669"/>
    <property type="project" value="UniProtKB-KW"/>
</dbReference>